<evidence type="ECO:0000313" key="3">
    <source>
        <dbReference type="Proteomes" id="UP000053235"/>
    </source>
</evidence>
<evidence type="ECO:0000313" key="2">
    <source>
        <dbReference type="EMBL" id="CTQ67202.1"/>
    </source>
</evidence>
<reference evidence="3" key="1">
    <citation type="submission" date="2015-07" db="EMBL/GenBank/DDBJ databases">
        <authorList>
            <person name="Rodrigo-Torres Lidia"/>
            <person name="Arahal R.David."/>
        </authorList>
    </citation>
    <scope>NUCLEOTIDE SEQUENCE [LARGE SCALE GENOMIC DNA]</scope>
    <source>
        <strain evidence="3">CECT 5112</strain>
    </source>
</reference>
<sequence length="45" mass="4803">MTGNPFIPGKRTTPEPDPFLKALRGALMVVAALFLVSLGAWFTGI</sequence>
<gene>
    <name evidence="2" type="ORF">LAX5112_01264</name>
</gene>
<dbReference type="STRING" id="388408.LAX5112_01264"/>
<keyword evidence="1" id="KW-0812">Transmembrane</keyword>
<name>A0A0M6ZYF9_9HYPH</name>
<feature type="transmembrane region" description="Helical" evidence="1">
    <location>
        <begin position="22"/>
        <end position="42"/>
    </location>
</feature>
<protein>
    <submittedName>
        <fullName evidence="2">Uncharacterized protein</fullName>
    </submittedName>
</protein>
<accession>A0A0M6ZYF9</accession>
<evidence type="ECO:0000256" key="1">
    <source>
        <dbReference type="SAM" id="Phobius"/>
    </source>
</evidence>
<keyword evidence="3" id="KW-1185">Reference proteome</keyword>
<keyword evidence="1" id="KW-1133">Transmembrane helix</keyword>
<dbReference type="RefSeq" id="WP_186009036.1">
    <property type="nucleotide sequence ID" value="NZ_CXWD01000004.1"/>
</dbReference>
<dbReference type="Proteomes" id="UP000053235">
    <property type="component" value="Unassembled WGS sequence"/>
</dbReference>
<organism evidence="2 3">
    <name type="scientific">Roseibium alexandrii</name>
    <dbReference type="NCBI Taxonomy" id="388408"/>
    <lineage>
        <taxon>Bacteria</taxon>
        <taxon>Pseudomonadati</taxon>
        <taxon>Pseudomonadota</taxon>
        <taxon>Alphaproteobacteria</taxon>
        <taxon>Hyphomicrobiales</taxon>
        <taxon>Stappiaceae</taxon>
        <taxon>Roseibium</taxon>
    </lineage>
</organism>
<dbReference type="AlphaFoldDB" id="A0A0M6ZYF9"/>
<dbReference type="EMBL" id="CXWD01000004">
    <property type="protein sequence ID" value="CTQ67202.1"/>
    <property type="molecule type" value="Genomic_DNA"/>
</dbReference>
<proteinExistence type="predicted"/>
<keyword evidence="1" id="KW-0472">Membrane</keyword>